<accession>U4L7G5</accession>
<keyword evidence="1" id="KW-0732">Signal</keyword>
<gene>
    <name evidence="2" type="ORF">PCON_12158</name>
</gene>
<evidence type="ECO:0000256" key="1">
    <source>
        <dbReference type="SAM" id="SignalP"/>
    </source>
</evidence>
<feature type="signal peptide" evidence="1">
    <location>
        <begin position="1"/>
        <end position="25"/>
    </location>
</feature>
<dbReference type="EMBL" id="HF935720">
    <property type="protein sequence ID" value="CCX12564.1"/>
    <property type="molecule type" value="Genomic_DNA"/>
</dbReference>
<dbReference type="OrthoDB" id="10284717at2759"/>
<dbReference type="Proteomes" id="UP000018144">
    <property type="component" value="Unassembled WGS sequence"/>
</dbReference>
<keyword evidence="3" id="KW-1185">Reference proteome</keyword>
<name>U4L7G5_PYROM</name>
<feature type="chain" id="PRO_5004651979" evidence="1">
    <location>
        <begin position="26"/>
        <end position="91"/>
    </location>
</feature>
<proteinExistence type="predicted"/>
<sequence>MHFTSKTKFTFALVLCTAVADLVAADTFVKFTTPRIVTDYKCQKDGAIHCWTNGKDYGSCNMTEGLVTNDYFLVQVVETETCTPGAFIGML</sequence>
<evidence type="ECO:0000313" key="3">
    <source>
        <dbReference type="Proteomes" id="UP000018144"/>
    </source>
</evidence>
<organism evidence="2 3">
    <name type="scientific">Pyronema omphalodes (strain CBS 100304)</name>
    <name type="common">Pyronema confluens</name>
    <dbReference type="NCBI Taxonomy" id="1076935"/>
    <lineage>
        <taxon>Eukaryota</taxon>
        <taxon>Fungi</taxon>
        <taxon>Dikarya</taxon>
        <taxon>Ascomycota</taxon>
        <taxon>Pezizomycotina</taxon>
        <taxon>Pezizomycetes</taxon>
        <taxon>Pezizales</taxon>
        <taxon>Pyronemataceae</taxon>
        <taxon>Pyronema</taxon>
    </lineage>
</organism>
<protein>
    <submittedName>
        <fullName evidence="2">Uncharacterized protein</fullName>
    </submittedName>
</protein>
<dbReference type="AlphaFoldDB" id="U4L7G5"/>
<reference evidence="2 3" key="1">
    <citation type="journal article" date="2013" name="PLoS Genet.">
        <title>The genome and development-dependent transcriptomes of Pyronema confluens: a window into fungal evolution.</title>
        <authorList>
            <person name="Traeger S."/>
            <person name="Altegoer F."/>
            <person name="Freitag M."/>
            <person name="Gabaldon T."/>
            <person name="Kempken F."/>
            <person name="Kumar A."/>
            <person name="Marcet-Houben M."/>
            <person name="Poggeler S."/>
            <person name="Stajich J.E."/>
            <person name="Nowrousian M."/>
        </authorList>
    </citation>
    <scope>NUCLEOTIDE SEQUENCE [LARGE SCALE GENOMIC DNA]</scope>
    <source>
        <strain evidence="3">CBS 100304</strain>
        <tissue evidence="2">Vegetative mycelium</tissue>
    </source>
</reference>
<evidence type="ECO:0000313" key="2">
    <source>
        <dbReference type="EMBL" id="CCX12564.1"/>
    </source>
</evidence>